<dbReference type="AlphaFoldDB" id="A0A2K4FC99"/>
<feature type="transmembrane region" description="Helical" evidence="5">
    <location>
        <begin position="324"/>
        <end position="341"/>
    </location>
</feature>
<keyword evidence="8" id="KW-1185">Reference proteome</keyword>
<evidence type="ECO:0000256" key="3">
    <source>
        <dbReference type="ARBA" id="ARBA00022729"/>
    </source>
</evidence>
<gene>
    <name evidence="7" type="ORF">CD039_07930</name>
</gene>
<reference evidence="7 8" key="1">
    <citation type="submission" date="2017-08" db="EMBL/GenBank/DDBJ databases">
        <title>Draft genome sequences of 64 type strains of genus Staph aureus.</title>
        <authorList>
            <person name="Cole K."/>
            <person name="Golubchik T."/>
            <person name="Russell J."/>
            <person name="Foster D."/>
            <person name="Llewelyn M."/>
            <person name="Wilson D."/>
            <person name="Crook D."/>
            <person name="Paul J."/>
        </authorList>
    </citation>
    <scope>NUCLEOTIDE SEQUENCE [LARGE SCALE GENOMIC DNA]</scope>
    <source>
        <strain evidence="7 8">DSM 29875</strain>
    </source>
</reference>
<evidence type="ECO:0000313" key="8">
    <source>
        <dbReference type="Proteomes" id="UP000242712"/>
    </source>
</evidence>
<dbReference type="PANTHER" id="PTHR34820">
    <property type="entry name" value="INNER MEMBRANE PROTEIN YEBZ"/>
    <property type="match status" value="1"/>
</dbReference>
<name>A0A2K4FC99_9STAP</name>
<evidence type="ECO:0000256" key="1">
    <source>
        <dbReference type="ARBA" id="ARBA00004196"/>
    </source>
</evidence>
<keyword evidence="2" id="KW-0479">Metal-binding</keyword>
<keyword evidence="3" id="KW-0732">Signal</keyword>
<dbReference type="GO" id="GO:0042597">
    <property type="term" value="C:periplasmic space"/>
    <property type="evidence" value="ECO:0007669"/>
    <property type="project" value="InterPro"/>
</dbReference>
<dbReference type="InterPro" id="IPR014756">
    <property type="entry name" value="Ig_E-set"/>
</dbReference>
<evidence type="ECO:0000256" key="5">
    <source>
        <dbReference type="SAM" id="Phobius"/>
    </source>
</evidence>
<dbReference type="GO" id="GO:0006825">
    <property type="term" value="P:copper ion transport"/>
    <property type="evidence" value="ECO:0007669"/>
    <property type="project" value="InterPro"/>
</dbReference>
<feature type="transmembrane region" description="Helical" evidence="5">
    <location>
        <begin position="278"/>
        <end position="303"/>
    </location>
</feature>
<protein>
    <submittedName>
        <fullName evidence="7">Copper resistance protein CopC</fullName>
    </submittedName>
</protein>
<keyword evidence="5" id="KW-0812">Transmembrane</keyword>
<feature type="transmembrane region" description="Helical" evidence="5">
    <location>
        <begin position="228"/>
        <end position="246"/>
    </location>
</feature>
<dbReference type="EMBL" id="PPPX01000011">
    <property type="protein sequence ID" value="POA08907.1"/>
    <property type="molecule type" value="Genomic_DNA"/>
</dbReference>
<dbReference type="Pfam" id="PF04234">
    <property type="entry name" value="CopC"/>
    <property type="match status" value="1"/>
</dbReference>
<proteinExistence type="predicted"/>
<keyword evidence="5" id="KW-1133">Transmembrane helix</keyword>
<accession>A0A2K4FC99</accession>
<dbReference type="InterPro" id="IPR014755">
    <property type="entry name" value="Cu-Rt/internalin_Ig-like"/>
</dbReference>
<dbReference type="GO" id="GO:0046688">
    <property type="term" value="P:response to copper ion"/>
    <property type="evidence" value="ECO:0007669"/>
    <property type="project" value="InterPro"/>
</dbReference>
<dbReference type="OrthoDB" id="2353937at2"/>
<dbReference type="InterPro" id="IPR032694">
    <property type="entry name" value="CopC/D"/>
</dbReference>
<dbReference type="Proteomes" id="UP000242712">
    <property type="component" value="Unassembled WGS sequence"/>
</dbReference>
<dbReference type="Gene3D" id="2.60.40.1220">
    <property type="match status" value="1"/>
</dbReference>
<evidence type="ECO:0000256" key="2">
    <source>
        <dbReference type="ARBA" id="ARBA00022723"/>
    </source>
</evidence>
<keyword evidence="4" id="KW-0186">Copper</keyword>
<feature type="transmembrane region" description="Helical" evidence="5">
    <location>
        <begin position="253"/>
        <end position="272"/>
    </location>
</feature>
<dbReference type="GeneID" id="98298276"/>
<feature type="transmembrane region" description="Helical" evidence="5">
    <location>
        <begin position="189"/>
        <end position="208"/>
    </location>
</feature>
<evidence type="ECO:0000313" key="7">
    <source>
        <dbReference type="EMBL" id="POA08907.1"/>
    </source>
</evidence>
<sequence>MRWIVKHIHKMTLVLIMGLIITLLSVSQPVSAHATLEQVQPDKDAVVKQSPEKITMTFNEPVHTKHSGITLYDDKGKELEQLEPNETGSSKKLTFNVDHLDKGTHQVKWHAISADGHEVGNSYNFSVKEKTADKVDTTPPWYAQPSVWFGLVRYLAEGSVIVCVGLYLVNLLARRRGLRSYSILPQQPAVAWCAMMMMGLSALLYMMTLSSDVVQDLISLNKATLLQSPFILSAIAIIVFLYLWTLRHMHQSWYTLVPLVILIALSMSGHAWNQHIALWSIAIRVCHLLGMSLWLGALVYLVIDACQSTHRQSMPHVRAFLFKLNMCAVALLIASGVLMFFDQTHLSVLWSEVQTWSLLLIGKIILTILMMALGLYQTVRALGAQGRAKKGPLYVELTVGIVLILLGVIMSQINIPT</sequence>
<dbReference type="InterPro" id="IPR007348">
    <property type="entry name" value="CopC_dom"/>
</dbReference>
<feature type="transmembrane region" description="Helical" evidence="5">
    <location>
        <begin position="147"/>
        <end position="169"/>
    </location>
</feature>
<dbReference type="RefSeq" id="WP_103371865.1">
    <property type="nucleotide sequence ID" value="NZ_CBCRVO010000002.1"/>
</dbReference>
<dbReference type="GO" id="GO:0005886">
    <property type="term" value="C:plasma membrane"/>
    <property type="evidence" value="ECO:0007669"/>
    <property type="project" value="TreeGrafter"/>
</dbReference>
<keyword evidence="5" id="KW-0472">Membrane</keyword>
<dbReference type="SUPFAM" id="SSF81296">
    <property type="entry name" value="E set domains"/>
    <property type="match status" value="1"/>
</dbReference>
<evidence type="ECO:0000256" key="4">
    <source>
        <dbReference type="ARBA" id="ARBA00023008"/>
    </source>
</evidence>
<feature type="transmembrane region" description="Helical" evidence="5">
    <location>
        <begin position="397"/>
        <end position="415"/>
    </location>
</feature>
<dbReference type="GO" id="GO:0030313">
    <property type="term" value="C:cell envelope"/>
    <property type="evidence" value="ECO:0007669"/>
    <property type="project" value="UniProtKB-SubCell"/>
</dbReference>
<comment type="caution">
    <text evidence="7">The sequence shown here is derived from an EMBL/GenBank/DDBJ whole genome shotgun (WGS) entry which is preliminary data.</text>
</comment>
<feature type="domain" description="CopC" evidence="6">
    <location>
        <begin position="33"/>
        <end position="127"/>
    </location>
</feature>
<dbReference type="PANTHER" id="PTHR34820:SF4">
    <property type="entry name" value="INNER MEMBRANE PROTEIN YEBZ"/>
    <property type="match status" value="1"/>
</dbReference>
<evidence type="ECO:0000259" key="6">
    <source>
        <dbReference type="Pfam" id="PF04234"/>
    </source>
</evidence>
<comment type="subcellular location">
    <subcellularLocation>
        <location evidence="1">Cell envelope</location>
    </subcellularLocation>
</comment>
<dbReference type="GO" id="GO:0005507">
    <property type="term" value="F:copper ion binding"/>
    <property type="evidence" value="ECO:0007669"/>
    <property type="project" value="InterPro"/>
</dbReference>
<feature type="transmembrane region" description="Helical" evidence="5">
    <location>
        <begin position="353"/>
        <end position="376"/>
    </location>
</feature>
<organism evidence="7 8">
    <name type="scientific">Staphylococcus argensis</name>
    <dbReference type="NCBI Taxonomy" id="1607738"/>
    <lineage>
        <taxon>Bacteria</taxon>
        <taxon>Bacillati</taxon>
        <taxon>Bacillota</taxon>
        <taxon>Bacilli</taxon>
        <taxon>Bacillales</taxon>
        <taxon>Staphylococcaceae</taxon>
        <taxon>Staphylococcus</taxon>
    </lineage>
</organism>